<feature type="domain" description="Tyrosine specific protein phosphatases" evidence="1">
    <location>
        <begin position="85"/>
        <end position="152"/>
    </location>
</feature>
<name>A0A6S6T111_9GAMM</name>
<organism evidence="2">
    <name type="scientific">uncultured Thiotrichaceae bacterium</name>
    <dbReference type="NCBI Taxonomy" id="298394"/>
    <lineage>
        <taxon>Bacteria</taxon>
        <taxon>Pseudomonadati</taxon>
        <taxon>Pseudomonadota</taxon>
        <taxon>Gammaproteobacteria</taxon>
        <taxon>Thiotrichales</taxon>
        <taxon>Thiotrichaceae</taxon>
        <taxon>environmental samples</taxon>
    </lineage>
</organism>
<dbReference type="EMBL" id="CACVAV010000142">
    <property type="protein sequence ID" value="CAA6809139.1"/>
    <property type="molecule type" value="Genomic_DNA"/>
</dbReference>
<dbReference type="PRINTS" id="PR00700">
    <property type="entry name" value="PRTYPHPHTASE"/>
</dbReference>
<dbReference type="InterPro" id="IPR000387">
    <property type="entry name" value="Tyr_Pase_dom"/>
</dbReference>
<protein>
    <submittedName>
        <fullName evidence="2">Protein tyrosine phosphatase</fullName>
    </submittedName>
</protein>
<dbReference type="InterPro" id="IPR003595">
    <property type="entry name" value="Tyr_Pase_cat"/>
</dbReference>
<dbReference type="PROSITE" id="PS50056">
    <property type="entry name" value="TYR_PHOSPHATASE_2"/>
    <property type="match status" value="1"/>
</dbReference>
<accession>A0A6S6T111</accession>
<dbReference type="InterPro" id="IPR000242">
    <property type="entry name" value="PTP_cat"/>
</dbReference>
<dbReference type="PANTHER" id="PTHR23339">
    <property type="entry name" value="TYROSINE SPECIFIC PROTEIN PHOSPHATASE AND DUAL SPECIFICITY PROTEIN PHOSPHATASE"/>
    <property type="match status" value="1"/>
</dbReference>
<dbReference type="GO" id="GO:0004725">
    <property type="term" value="F:protein tyrosine phosphatase activity"/>
    <property type="evidence" value="ECO:0007669"/>
    <property type="project" value="InterPro"/>
</dbReference>
<proteinExistence type="predicted"/>
<dbReference type="InterPro" id="IPR029021">
    <property type="entry name" value="Prot-tyrosine_phosphatase-like"/>
</dbReference>
<sequence length="184" mass="20267">MEPKIFKVKSIGQGSVFIMPCPKSEDLEGGLNHLKHLGINKVVSLLEIEEAVHLGAAKENEMCEQLGMAFEQFPIRDRNVPKKPAQFRQLVNRLYNEVQGGSNIAIHCYAGIGRTGLLAGGLLITEGLSVNAAVEIMSDARGRNMPQTQDQYEYLMDFASGEEDLEIAPPKSSGNWFTRLFSTA</sequence>
<dbReference type="Gene3D" id="3.90.190.10">
    <property type="entry name" value="Protein tyrosine phosphatase superfamily"/>
    <property type="match status" value="1"/>
</dbReference>
<dbReference type="InterPro" id="IPR016130">
    <property type="entry name" value="Tyr_Pase_AS"/>
</dbReference>
<dbReference type="AlphaFoldDB" id="A0A6S6T111"/>
<evidence type="ECO:0000313" key="2">
    <source>
        <dbReference type="EMBL" id="CAA6809139.1"/>
    </source>
</evidence>
<dbReference type="SMART" id="SM00404">
    <property type="entry name" value="PTPc_motif"/>
    <property type="match status" value="1"/>
</dbReference>
<gene>
    <name evidence="2" type="ORF">HELGO_WM86971</name>
</gene>
<evidence type="ECO:0000259" key="1">
    <source>
        <dbReference type="PROSITE" id="PS50056"/>
    </source>
</evidence>
<dbReference type="InterPro" id="IPR050561">
    <property type="entry name" value="PTP"/>
</dbReference>
<reference evidence="2" key="1">
    <citation type="submission" date="2020-01" db="EMBL/GenBank/DDBJ databases">
        <authorList>
            <person name="Meier V. D."/>
            <person name="Meier V D."/>
        </authorList>
    </citation>
    <scope>NUCLEOTIDE SEQUENCE</scope>
    <source>
        <strain evidence="2">HLG_WM_MAG_08</strain>
    </source>
</reference>
<dbReference type="Pfam" id="PF22785">
    <property type="entry name" value="Tc-R-P"/>
    <property type="match status" value="1"/>
</dbReference>
<dbReference type="SUPFAM" id="SSF52799">
    <property type="entry name" value="(Phosphotyrosine protein) phosphatases II"/>
    <property type="match status" value="1"/>
</dbReference>
<dbReference type="PROSITE" id="PS00383">
    <property type="entry name" value="TYR_PHOSPHATASE_1"/>
    <property type="match status" value="1"/>
</dbReference>